<sequence length="60" mass="5963">MPRQTGGEAFHECTVDSTGSSTITVGGNVTALDSATVLLNGMTVGGRAPGQCAALAQPRT</sequence>
<dbReference type="AlphaFoldDB" id="A0A563E5Y5"/>
<reference evidence="2 3" key="2">
    <citation type="submission" date="2019-08" db="EMBL/GenBank/DDBJ databases">
        <title>Jejuicoccus antrihumi gen. nov., sp. nov., a new member of the family Dermacoccaceae isolated from a cave.</title>
        <authorList>
            <person name="Schumann P."/>
            <person name="Kim I.S."/>
        </authorList>
    </citation>
    <scope>NUCLEOTIDE SEQUENCE [LARGE SCALE GENOMIC DNA]</scope>
    <source>
        <strain evidence="2 3">C5-26</strain>
    </source>
</reference>
<evidence type="ECO:0000313" key="2">
    <source>
        <dbReference type="EMBL" id="TWP37632.1"/>
    </source>
</evidence>
<dbReference type="Proteomes" id="UP000320244">
    <property type="component" value="Unassembled WGS sequence"/>
</dbReference>
<dbReference type="OrthoDB" id="5109179at2"/>
<keyword evidence="3" id="KW-1185">Reference proteome</keyword>
<gene>
    <name evidence="2" type="ORF">FGL98_05315</name>
</gene>
<feature type="region of interest" description="Disordered" evidence="1">
    <location>
        <begin position="1"/>
        <end position="21"/>
    </location>
</feature>
<dbReference type="RefSeq" id="WP_146315699.1">
    <property type="nucleotide sequence ID" value="NZ_VCQV01000005.1"/>
</dbReference>
<evidence type="ECO:0000256" key="1">
    <source>
        <dbReference type="SAM" id="MobiDB-lite"/>
    </source>
</evidence>
<name>A0A563E5Y5_9MICO</name>
<evidence type="ECO:0000313" key="3">
    <source>
        <dbReference type="Proteomes" id="UP000320244"/>
    </source>
</evidence>
<reference evidence="2 3" key="1">
    <citation type="submission" date="2019-05" db="EMBL/GenBank/DDBJ databases">
        <authorList>
            <person name="Lee S.D."/>
        </authorList>
    </citation>
    <scope>NUCLEOTIDE SEQUENCE [LARGE SCALE GENOMIC DNA]</scope>
    <source>
        <strain evidence="2 3">C5-26</strain>
    </source>
</reference>
<dbReference type="EMBL" id="VCQV01000005">
    <property type="protein sequence ID" value="TWP37632.1"/>
    <property type="molecule type" value="Genomic_DNA"/>
</dbReference>
<protein>
    <submittedName>
        <fullName evidence="2">Uncharacterized protein</fullName>
    </submittedName>
</protein>
<accession>A0A563E5Y5</accession>
<organism evidence="2 3">
    <name type="scientific">Leekyejoonella antrihumi</name>
    <dbReference type="NCBI Taxonomy" id="1660198"/>
    <lineage>
        <taxon>Bacteria</taxon>
        <taxon>Bacillati</taxon>
        <taxon>Actinomycetota</taxon>
        <taxon>Actinomycetes</taxon>
        <taxon>Micrococcales</taxon>
        <taxon>Dermacoccaceae</taxon>
        <taxon>Leekyejoonella</taxon>
    </lineage>
</organism>
<comment type="caution">
    <text evidence="2">The sequence shown here is derived from an EMBL/GenBank/DDBJ whole genome shotgun (WGS) entry which is preliminary data.</text>
</comment>
<proteinExistence type="predicted"/>